<evidence type="ECO:0000256" key="1">
    <source>
        <dbReference type="ARBA" id="ARBA00022618"/>
    </source>
</evidence>
<dbReference type="PANTHER" id="PTHR35798:SF1">
    <property type="entry name" value="CELL DIVISION PROTEIN SEPF"/>
    <property type="match status" value="1"/>
</dbReference>
<gene>
    <name evidence="5" type="primary">sepF</name>
    <name evidence="6" type="ORF">HMPREF9555_00412</name>
</gene>
<evidence type="ECO:0000256" key="5">
    <source>
        <dbReference type="HAMAP-Rule" id="MF_01197"/>
    </source>
</evidence>
<evidence type="ECO:0000256" key="2">
    <source>
        <dbReference type="ARBA" id="ARBA00023210"/>
    </source>
</evidence>
<evidence type="ECO:0000256" key="4">
    <source>
        <dbReference type="ARBA" id="ARBA00044936"/>
    </source>
</evidence>
<keyword evidence="2 5" id="KW-0717">Septation</keyword>
<keyword evidence="5" id="KW-0963">Cytoplasm</keyword>
<keyword evidence="3 5" id="KW-0131">Cell cycle</keyword>
<organism evidence="6 7">
    <name type="scientific">Selenomonas artemidis F0399</name>
    <dbReference type="NCBI Taxonomy" id="749551"/>
    <lineage>
        <taxon>Bacteria</taxon>
        <taxon>Bacillati</taxon>
        <taxon>Bacillota</taxon>
        <taxon>Negativicutes</taxon>
        <taxon>Selenomonadales</taxon>
        <taxon>Selenomonadaceae</taxon>
        <taxon>Selenomonas</taxon>
    </lineage>
</organism>
<dbReference type="Gene3D" id="3.30.110.150">
    <property type="entry name" value="SepF-like protein"/>
    <property type="match status" value="1"/>
</dbReference>
<dbReference type="Proteomes" id="UP000004633">
    <property type="component" value="Unassembled WGS sequence"/>
</dbReference>
<dbReference type="GO" id="GO:0043093">
    <property type="term" value="P:FtsZ-dependent cytokinesis"/>
    <property type="evidence" value="ECO:0007669"/>
    <property type="project" value="UniProtKB-UniRule"/>
</dbReference>
<keyword evidence="1 5" id="KW-0132">Cell division</keyword>
<dbReference type="HAMAP" id="MF_01197">
    <property type="entry name" value="SepF"/>
    <property type="match status" value="1"/>
</dbReference>
<sequence length="181" mass="20009">MGENSFFSRMKDTFSSVVNSFMPMMEEEFEEEIAQERASQKAEMRRETSALRERRVANGGTVSYDTSSYGAGTSASAMHTTSTGDSGTQFTVHTTKVAELKVRIHRPRRYDDAAPAVVQLKQGIAIAVNFDCMNEPERRRVCDFLNGACYVLHGSARVISSTIILYAPKGVDVSEAMTMAK</sequence>
<comment type="similarity">
    <text evidence="5">Belongs to the SepF family.</text>
</comment>
<accession>E7N0B9</accession>
<dbReference type="AlphaFoldDB" id="E7N0B9"/>
<evidence type="ECO:0000256" key="3">
    <source>
        <dbReference type="ARBA" id="ARBA00023306"/>
    </source>
</evidence>
<dbReference type="InterPro" id="IPR007561">
    <property type="entry name" value="Cell_div_SepF/SepF-rel"/>
</dbReference>
<dbReference type="EMBL" id="AECV01000001">
    <property type="protein sequence ID" value="EFW30783.1"/>
    <property type="molecule type" value="Genomic_DNA"/>
</dbReference>
<comment type="function">
    <text evidence="4 5">Cell division protein that is part of the divisome complex and is recruited early to the Z-ring. Probably stimulates Z-ring formation, perhaps through the cross-linking of FtsZ protofilaments. Its function overlaps with FtsA.</text>
</comment>
<dbReference type="STRING" id="749551.HMPREF9555_00412"/>
<reference evidence="6 7" key="1">
    <citation type="submission" date="2010-08" db="EMBL/GenBank/DDBJ databases">
        <authorList>
            <person name="Weinstock G."/>
            <person name="Sodergren E."/>
            <person name="Clifton S."/>
            <person name="Fulton L."/>
            <person name="Fulton B."/>
            <person name="Courtney L."/>
            <person name="Fronick C."/>
            <person name="Harrison M."/>
            <person name="Strong C."/>
            <person name="Farmer C."/>
            <person name="Delahaunty K."/>
            <person name="Markovic C."/>
            <person name="Hall O."/>
            <person name="Minx P."/>
            <person name="Tomlinson C."/>
            <person name="Mitreva M."/>
            <person name="Hou S."/>
            <person name="Chen J."/>
            <person name="Wollam A."/>
            <person name="Pepin K.H."/>
            <person name="Johnson M."/>
            <person name="Bhonagiri V."/>
            <person name="Zhang X."/>
            <person name="Suruliraj S."/>
            <person name="Warren W."/>
            <person name="Chinwalla A."/>
            <person name="Mardis E.R."/>
            <person name="Wilson R.K."/>
        </authorList>
    </citation>
    <scope>NUCLEOTIDE SEQUENCE [LARGE SCALE GENOMIC DNA]</scope>
    <source>
        <strain evidence="6 7">F0399</strain>
    </source>
</reference>
<dbReference type="PANTHER" id="PTHR35798">
    <property type="entry name" value="CELL DIVISION PROTEIN SEPF"/>
    <property type="match status" value="1"/>
</dbReference>
<dbReference type="RefSeq" id="WP_009349094.1">
    <property type="nucleotide sequence ID" value="NZ_GL638127.1"/>
</dbReference>
<evidence type="ECO:0000313" key="7">
    <source>
        <dbReference type="Proteomes" id="UP000004633"/>
    </source>
</evidence>
<protein>
    <recommendedName>
        <fullName evidence="5">Cell division protein SepF</fullName>
    </recommendedName>
</protein>
<keyword evidence="7" id="KW-1185">Reference proteome</keyword>
<proteinExistence type="inferred from homology"/>
<dbReference type="InterPro" id="IPR023052">
    <property type="entry name" value="Cell_div_SepF"/>
</dbReference>
<dbReference type="Pfam" id="PF04472">
    <property type="entry name" value="SepF"/>
    <property type="match status" value="1"/>
</dbReference>
<evidence type="ECO:0000313" key="6">
    <source>
        <dbReference type="EMBL" id="EFW30783.1"/>
    </source>
</evidence>
<dbReference type="HOGENOM" id="CLU_078499_4_0_9"/>
<comment type="caution">
    <text evidence="6">The sequence shown here is derived from an EMBL/GenBank/DDBJ whole genome shotgun (WGS) entry which is preliminary data.</text>
</comment>
<dbReference type="GO" id="GO:0005737">
    <property type="term" value="C:cytoplasm"/>
    <property type="evidence" value="ECO:0007669"/>
    <property type="project" value="UniProtKB-SubCell"/>
</dbReference>
<dbReference type="GO" id="GO:0000917">
    <property type="term" value="P:division septum assembly"/>
    <property type="evidence" value="ECO:0007669"/>
    <property type="project" value="UniProtKB-KW"/>
</dbReference>
<comment type="subunit">
    <text evidence="5">Homodimer. Interacts with FtsZ.</text>
</comment>
<dbReference type="InterPro" id="IPR038594">
    <property type="entry name" value="SepF-like_sf"/>
</dbReference>
<comment type="subcellular location">
    <subcellularLocation>
        <location evidence="5">Cytoplasm</location>
    </subcellularLocation>
    <text evidence="5">Localizes to the division site, in a FtsZ-dependent manner.</text>
</comment>
<name>E7N0B9_9FIRM</name>